<dbReference type="InterPro" id="IPR001623">
    <property type="entry name" value="DnaJ_domain"/>
</dbReference>
<sequence>RREKPVKWPKGTCAAQSKCCARVLGWNGTEWNWNSWRNVKFQKDDQCAVGVGIKGMGVTAEVGTPDGTFDAPTNDCHRGQCKWSANKGKVFVLWSQAGLHELEIVGEVPTEQNQQKMQGLQMRGVRVSDGDRCSATFQRVFDHEAAELDKDLYEILGLQDDADEADIKKVYRKLSIKYHPDKNPDEESKRKFAEVRDAYEVRRKRNTRDGGLFGPEGWRFCFFFWLPLRVSIDVSRISMNIWHLPNLRRSPIL</sequence>
<dbReference type="Proteomes" id="UP001642464">
    <property type="component" value="Unassembled WGS sequence"/>
</dbReference>
<gene>
    <name evidence="3" type="ORF">SCF082_LOCUS14136</name>
</gene>
<keyword evidence="4" id="KW-1185">Reference proteome</keyword>
<keyword evidence="1" id="KW-0143">Chaperone</keyword>
<evidence type="ECO:0000313" key="4">
    <source>
        <dbReference type="Proteomes" id="UP001642464"/>
    </source>
</evidence>
<evidence type="ECO:0000256" key="1">
    <source>
        <dbReference type="ARBA" id="ARBA00023186"/>
    </source>
</evidence>
<dbReference type="PANTHER" id="PTHR44360">
    <property type="entry name" value="DNAJ HOMOLOG SUBFAMILY B MEMBER 9"/>
    <property type="match status" value="1"/>
</dbReference>
<dbReference type="PRINTS" id="PR00625">
    <property type="entry name" value="JDOMAIN"/>
</dbReference>
<dbReference type="Gene3D" id="1.10.287.110">
    <property type="entry name" value="DnaJ domain"/>
    <property type="match status" value="1"/>
</dbReference>
<feature type="domain" description="J" evidence="2">
    <location>
        <begin position="151"/>
        <end position="207"/>
    </location>
</feature>
<dbReference type="InterPro" id="IPR051948">
    <property type="entry name" value="Hsp70_co-chaperone_J-domain"/>
</dbReference>
<evidence type="ECO:0000259" key="2">
    <source>
        <dbReference type="PROSITE" id="PS50076"/>
    </source>
</evidence>
<dbReference type="InterPro" id="IPR036869">
    <property type="entry name" value="J_dom_sf"/>
</dbReference>
<dbReference type="SMART" id="SM00271">
    <property type="entry name" value="DnaJ"/>
    <property type="match status" value="1"/>
</dbReference>
<protein>
    <submittedName>
        <fullName evidence="3">Chaperone protein DnaJ</fullName>
    </submittedName>
</protein>
<dbReference type="Pfam" id="PF00226">
    <property type="entry name" value="DnaJ"/>
    <property type="match status" value="1"/>
</dbReference>
<comment type="caution">
    <text evidence="3">The sequence shown here is derived from an EMBL/GenBank/DDBJ whole genome shotgun (WGS) entry which is preliminary data.</text>
</comment>
<dbReference type="SUPFAM" id="SSF46565">
    <property type="entry name" value="Chaperone J-domain"/>
    <property type="match status" value="1"/>
</dbReference>
<organism evidence="3 4">
    <name type="scientific">Durusdinium trenchii</name>
    <dbReference type="NCBI Taxonomy" id="1381693"/>
    <lineage>
        <taxon>Eukaryota</taxon>
        <taxon>Sar</taxon>
        <taxon>Alveolata</taxon>
        <taxon>Dinophyceae</taxon>
        <taxon>Suessiales</taxon>
        <taxon>Symbiodiniaceae</taxon>
        <taxon>Durusdinium</taxon>
    </lineage>
</organism>
<dbReference type="CDD" id="cd06257">
    <property type="entry name" value="DnaJ"/>
    <property type="match status" value="1"/>
</dbReference>
<evidence type="ECO:0000313" key="3">
    <source>
        <dbReference type="EMBL" id="CAK9018541.1"/>
    </source>
</evidence>
<reference evidence="3 4" key="1">
    <citation type="submission" date="2024-02" db="EMBL/GenBank/DDBJ databases">
        <authorList>
            <person name="Chen Y."/>
            <person name="Shah S."/>
            <person name="Dougan E. K."/>
            <person name="Thang M."/>
            <person name="Chan C."/>
        </authorList>
    </citation>
    <scope>NUCLEOTIDE SEQUENCE [LARGE SCALE GENOMIC DNA]</scope>
</reference>
<accession>A0ABP0JVR0</accession>
<dbReference type="PANTHER" id="PTHR44360:SF1">
    <property type="entry name" value="DNAJ HOMOLOG SUBFAMILY B MEMBER 9"/>
    <property type="match status" value="1"/>
</dbReference>
<name>A0ABP0JVR0_9DINO</name>
<dbReference type="PROSITE" id="PS50076">
    <property type="entry name" value="DNAJ_2"/>
    <property type="match status" value="1"/>
</dbReference>
<dbReference type="EMBL" id="CAXAMM010008824">
    <property type="protein sequence ID" value="CAK9018541.1"/>
    <property type="molecule type" value="Genomic_DNA"/>
</dbReference>
<feature type="non-terminal residue" evidence="3">
    <location>
        <position position="1"/>
    </location>
</feature>
<proteinExistence type="predicted"/>